<feature type="region of interest" description="Disordered" evidence="1">
    <location>
        <begin position="129"/>
        <end position="199"/>
    </location>
</feature>
<reference evidence="2" key="1">
    <citation type="journal article" date="2020" name="J. Eukaryot. Microbiol.">
        <title>De novo Sequencing, Assembly and Annotation of the Transcriptome for the Free-Living Testate Amoeba Arcella intermedia.</title>
        <authorList>
            <person name="Ribeiro G.M."/>
            <person name="Porfirio-Sousa A.L."/>
            <person name="Maurer-Alcala X.X."/>
            <person name="Katz L.A."/>
            <person name="Lahr D.J.G."/>
        </authorList>
    </citation>
    <scope>NUCLEOTIDE SEQUENCE</scope>
</reference>
<evidence type="ECO:0000256" key="1">
    <source>
        <dbReference type="SAM" id="MobiDB-lite"/>
    </source>
</evidence>
<dbReference type="Pfam" id="PF08615">
    <property type="entry name" value="RNase_H2_suC"/>
    <property type="match status" value="1"/>
</dbReference>
<dbReference type="AlphaFoldDB" id="A0A6B2LIR5"/>
<proteinExistence type="predicted"/>
<organism evidence="2">
    <name type="scientific">Arcella intermedia</name>
    <dbReference type="NCBI Taxonomy" id="1963864"/>
    <lineage>
        <taxon>Eukaryota</taxon>
        <taxon>Amoebozoa</taxon>
        <taxon>Tubulinea</taxon>
        <taxon>Elardia</taxon>
        <taxon>Arcellinida</taxon>
        <taxon>Sphaerothecina</taxon>
        <taxon>Arcellidae</taxon>
        <taxon>Arcella</taxon>
    </lineage>
</organism>
<name>A0A6B2LIR5_9EUKA</name>
<dbReference type="PANTHER" id="PTHR47204">
    <property type="entry name" value="OS02G0168900 PROTEIN"/>
    <property type="match status" value="1"/>
</dbReference>
<dbReference type="GO" id="GO:0006401">
    <property type="term" value="P:RNA catabolic process"/>
    <property type="evidence" value="ECO:0007669"/>
    <property type="project" value="InterPro"/>
</dbReference>
<sequence length="199" mass="22547">MLPFEIKHNGPANINTYFICDQLQDSTFKGAPTFSSSFRGRMLRGAEEQVPPTHEGVIFEEVQGEPPKHKNFLATGAFHHFRYWLREDPPSNDDPTQKWLRWLQISKSIHDPIPAEVLQATNKLLPSPHCSVSAPIKAPEPSHTSKTSTPPKEMMTSTETPLATPREKVRPKETKVNDKKRKRSNTPAKESTSKKKAKR</sequence>
<feature type="compositionally biased region" description="Basic and acidic residues" evidence="1">
    <location>
        <begin position="165"/>
        <end position="177"/>
    </location>
</feature>
<dbReference type="InterPro" id="IPR013924">
    <property type="entry name" value="RNase_H2_suC"/>
</dbReference>
<dbReference type="GO" id="GO:0032299">
    <property type="term" value="C:ribonuclease H2 complex"/>
    <property type="evidence" value="ECO:0007669"/>
    <property type="project" value="InterPro"/>
</dbReference>
<accession>A0A6B2LIR5</accession>
<feature type="compositionally biased region" description="Polar residues" evidence="1">
    <location>
        <begin position="142"/>
        <end position="161"/>
    </location>
</feature>
<evidence type="ECO:0000313" key="2">
    <source>
        <dbReference type="EMBL" id="NDV36972.1"/>
    </source>
</evidence>
<dbReference type="CDD" id="cd09271">
    <property type="entry name" value="RNase_H2-C"/>
    <property type="match status" value="1"/>
</dbReference>
<dbReference type="Gene3D" id="2.40.128.680">
    <property type="match status" value="1"/>
</dbReference>
<protein>
    <submittedName>
        <fullName evidence="2">Uncharacterized protein</fullName>
    </submittedName>
</protein>
<dbReference type="EMBL" id="GIBP01008003">
    <property type="protein sequence ID" value="NDV36972.1"/>
    <property type="molecule type" value="Transcribed_RNA"/>
</dbReference>
<dbReference type="PANTHER" id="PTHR47204:SF1">
    <property type="entry name" value="RIBONUCLEASE H2 SUBUNIT C"/>
    <property type="match status" value="1"/>
</dbReference>